<feature type="non-terminal residue" evidence="2">
    <location>
        <position position="1"/>
    </location>
</feature>
<evidence type="ECO:0000313" key="2">
    <source>
        <dbReference type="EMBL" id="CAA9352874.1"/>
    </source>
</evidence>
<keyword evidence="2" id="KW-0687">Ribonucleoprotein</keyword>
<protein>
    <submittedName>
        <fullName evidence="2">LSU ribosomal protein L24p (L26e)</fullName>
    </submittedName>
</protein>
<feature type="compositionally biased region" description="Basic and acidic residues" evidence="1">
    <location>
        <begin position="96"/>
        <end position="109"/>
    </location>
</feature>
<dbReference type="GO" id="GO:0005840">
    <property type="term" value="C:ribosome"/>
    <property type="evidence" value="ECO:0007669"/>
    <property type="project" value="UniProtKB-KW"/>
</dbReference>
<organism evidence="2">
    <name type="scientific">uncultured Nocardioidaceae bacterium</name>
    <dbReference type="NCBI Taxonomy" id="253824"/>
    <lineage>
        <taxon>Bacteria</taxon>
        <taxon>Bacillati</taxon>
        <taxon>Actinomycetota</taxon>
        <taxon>Actinomycetes</taxon>
        <taxon>Propionibacteriales</taxon>
        <taxon>Nocardioidaceae</taxon>
        <taxon>environmental samples</taxon>
    </lineage>
</organism>
<name>A0A6J4M8Q9_9ACTN</name>
<evidence type="ECO:0000256" key="1">
    <source>
        <dbReference type="SAM" id="MobiDB-lite"/>
    </source>
</evidence>
<dbReference type="EMBL" id="CADCUG010000140">
    <property type="protein sequence ID" value="CAA9352874.1"/>
    <property type="molecule type" value="Genomic_DNA"/>
</dbReference>
<feature type="compositionally biased region" description="Basic residues" evidence="1">
    <location>
        <begin position="54"/>
        <end position="64"/>
    </location>
</feature>
<gene>
    <name evidence="2" type="ORF">AVDCRST_MAG29-2384</name>
</gene>
<accession>A0A6J4M8Q9</accession>
<feature type="non-terminal residue" evidence="2">
    <location>
        <position position="124"/>
    </location>
</feature>
<feature type="region of interest" description="Disordered" evidence="1">
    <location>
        <begin position="1"/>
        <end position="124"/>
    </location>
</feature>
<reference evidence="2" key="1">
    <citation type="submission" date="2020-02" db="EMBL/GenBank/DDBJ databases">
        <authorList>
            <person name="Meier V. D."/>
        </authorList>
    </citation>
    <scope>NUCLEOTIDE SEQUENCE</scope>
    <source>
        <strain evidence="2">AVDCRST_MAG29</strain>
    </source>
</reference>
<feature type="compositionally biased region" description="Low complexity" evidence="1">
    <location>
        <begin position="43"/>
        <end position="53"/>
    </location>
</feature>
<keyword evidence="2" id="KW-0689">Ribosomal protein</keyword>
<dbReference type="AlphaFoldDB" id="A0A6J4M8Q9"/>
<proteinExistence type="predicted"/>
<feature type="compositionally biased region" description="Basic and acidic residues" evidence="1">
    <location>
        <begin position="1"/>
        <end position="10"/>
    </location>
</feature>
<feature type="compositionally biased region" description="Basic residues" evidence="1">
    <location>
        <begin position="11"/>
        <end position="24"/>
    </location>
</feature>
<sequence>GEEPEHQEGRHRPRDRRPRPRGRGQGHLGAARAAAGDRRGRQPRQAAHQGRAAGRPRRDHRRHRDAGGAGPRVQRCPGRRRGRREEHHPHRLPSRRGHEDPFGRLDLHRTPQRPGREANGQGDL</sequence>